<evidence type="ECO:0000313" key="2">
    <source>
        <dbReference type="Proteomes" id="UP001238088"/>
    </source>
</evidence>
<keyword evidence="2" id="KW-1185">Reference proteome</keyword>
<organism evidence="1 2">
    <name type="scientific">Cytobacillus purgationiresistens</name>
    <dbReference type="NCBI Taxonomy" id="863449"/>
    <lineage>
        <taxon>Bacteria</taxon>
        <taxon>Bacillati</taxon>
        <taxon>Bacillota</taxon>
        <taxon>Bacilli</taxon>
        <taxon>Bacillales</taxon>
        <taxon>Bacillaceae</taxon>
        <taxon>Cytobacillus</taxon>
    </lineage>
</organism>
<name>A0ABU0AK18_9BACI</name>
<protein>
    <submittedName>
        <fullName evidence="1">Uncharacterized protein</fullName>
    </submittedName>
</protein>
<accession>A0ABU0AK18</accession>
<dbReference type="Proteomes" id="UP001238088">
    <property type="component" value="Unassembled WGS sequence"/>
</dbReference>
<evidence type="ECO:0000313" key="1">
    <source>
        <dbReference type="EMBL" id="MDQ0271614.1"/>
    </source>
</evidence>
<dbReference type="EMBL" id="JAUSUB010000016">
    <property type="protein sequence ID" value="MDQ0271614.1"/>
    <property type="molecule type" value="Genomic_DNA"/>
</dbReference>
<comment type="caution">
    <text evidence="1">The sequence shown here is derived from an EMBL/GenBank/DDBJ whole genome shotgun (WGS) entry which is preliminary data.</text>
</comment>
<gene>
    <name evidence="1" type="ORF">J2S17_003502</name>
</gene>
<sequence>MIGEEISGYISKNNLTVEIVEDILCLLPAPLCDALGVIKKGRKLSNHLSVF</sequence>
<reference evidence="1 2" key="1">
    <citation type="submission" date="2023-07" db="EMBL/GenBank/DDBJ databases">
        <title>Genomic Encyclopedia of Type Strains, Phase IV (KMG-IV): sequencing the most valuable type-strain genomes for metagenomic binning, comparative biology and taxonomic classification.</title>
        <authorList>
            <person name="Goeker M."/>
        </authorList>
    </citation>
    <scope>NUCLEOTIDE SEQUENCE [LARGE SCALE GENOMIC DNA]</scope>
    <source>
        <strain evidence="1 2">DSM 23494</strain>
    </source>
</reference>
<proteinExistence type="predicted"/>
<dbReference type="RefSeq" id="WP_307476891.1">
    <property type="nucleotide sequence ID" value="NZ_JAUSUB010000016.1"/>
</dbReference>